<dbReference type="Proteomes" id="UP000886814">
    <property type="component" value="Unassembled WGS sequence"/>
</dbReference>
<dbReference type="EMBL" id="DXIQ01000107">
    <property type="protein sequence ID" value="HIV40296.1"/>
    <property type="molecule type" value="Genomic_DNA"/>
</dbReference>
<sequence>MDKKRLKRALGGAIPLAILIIGISYNSYVKMHTVTLSGNERVKSEEIQPVSGSVKVTGTADTDVVFTDTESGETYVIGYITSGAGETIKLERGKWYRVEGDGELTVRPVNVRIE</sequence>
<reference evidence="1" key="2">
    <citation type="submission" date="2021-04" db="EMBL/GenBank/DDBJ databases">
        <authorList>
            <person name="Gilroy R."/>
        </authorList>
    </citation>
    <scope>NUCLEOTIDE SEQUENCE</scope>
    <source>
        <strain evidence="1">CHK195-9823</strain>
    </source>
</reference>
<protein>
    <submittedName>
        <fullName evidence="1">Uncharacterized protein</fullName>
    </submittedName>
</protein>
<evidence type="ECO:0000313" key="2">
    <source>
        <dbReference type="Proteomes" id="UP000886814"/>
    </source>
</evidence>
<organism evidence="1 2">
    <name type="scientific">Candidatus Blautia stercorigallinarum</name>
    <dbReference type="NCBI Taxonomy" id="2838501"/>
    <lineage>
        <taxon>Bacteria</taxon>
        <taxon>Bacillati</taxon>
        <taxon>Bacillota</taxon>
        <taxon>Clostridia</taxon>
        <taxon>Lachnospirales</taxon>
        <taxon>Lachnospiraceae</taxon>
        <taxon>Blautia</taxon>
    </lineage>
</organism>
<comment type="caution">
    <text evidence="1">The sequence shown here is derived from an EMBL/GenBank/DDBJ whole genome shotgun (WGS) entry which is preliminary data.</text>
</comment>
<evidence type="ECO:0000313" key="1">
    <source>
        <dbReference type="EMBL" id="HIV40296.1"/>
    </source>
</evidence>
<reference evidence="1" key="1">
    <citation type="journal article" date="2021" name="PeerJ">
        <title>Extensive microbial diversity within the chicken gut microbiome revealed by metagenomics and culture.</title>
        <authorList>
            <person name="Gilroy R."/>
            <person name="Ravi A."/>
            <person name="Getino M."/>
            <person name="Pursley I."/>
            <person name="Horton D.L."/>
            <person name="Alikhan N.F."/>
            <person name="Baker D."/>
            <person name="Gharbi K."/>
            <person name="Hall N."/>
            <person name="Watson M."/>
            <person name="Adriaenssens E.M."/>
            <person name="Foster-Nyarko E."/>
            <person name="Jarju S."/>
            <person name="Secka A."/>
            <person name="Antonio M."/>
            <person name="Oren A."/>
            <person name="Chaudhuri R.R."/>
            <person name="La Ragione R."/>
            <person name="Hildebrand F."/>
            <person name="Pallen M.J."/>
        </authorList>
    </citation>
    <scope>NUCLEOTIDE SEQUENCE</scope>
    <source>
        <strain evidence="1">CHK195-9823</strain>
    </source>
</reference>
<name>A0A9D1PGB2_9FIRM</name>
<dbReference type="AlphaFoldDB" id="A0A9D1PGB2"/>
<proteinExistence type="predicted"/>
<accession>A0A9D1PGB2</accession>
<gene>
    <name evidence="1" type="ORF">H9747_15100</name>
</gene>